<accession>A0A6A6QGF1</accession>
<gene>
    <name evidence="2" type="ORF">BU16DRAFT_132584</name>
</gene>
<dbReference type="Proteomes" id="UP000799750">
    <property type="component" value="Unassembled WGS sequence"/>
</dbReference>
<feature type="compositionally biased region" description="Polar residues" evidence="1">
    <location>
        <begin position="110"/>
        <end position="123"/>
    </location>
</feature>
<dbReference type="EMBL" id="MU004196">
    <property type="protein sequence ID" value="KAF2490713.1"/>
    <property type="molecule type" value="Genomic_DNA"/>
</dbReference>
<keyword evidence="3" id="KW-1185">Reference proteome</keyword>
<feature type="compositionally biased region" description="Basic residues" evidence="1">
    <location>
        <begin position="124"/>
        <end position="133"/>
    </location>
</feature>
<evidence type="ECO:0000313" key="2">
    <source>
        <dbReference type="EMBL" id="KAF2490713.1"/>
    </source>
</evidence>
<organism evidence="2 3">
    <name type="scientific">Lophium mytilinum</name>
    <dbReference type="NCBI Taxonomy" id="390894"/>
    <lineage>
        <taxon>Eukaryota</taxon>
        <taxon>Fungi</taxon>
        <taxon>Dikarya</taxon>
        <taxon>Ascomycota</taxon>
        <taxon>Pezizomycotina</taxon>
        <taxon>Dothideomycetes</taxon>
        <taxon>Pleosporomycetidae</taxon>
        <taxon>Mytilinidiales</taxon>
        <taxon>Mytilinidiaceae</taxon>
        <taxon>Lophium</taxon>
    </lineage>
</organism>
<feature type="compositionally biased region" description="Basic and acidic residues" evidence="1">
    <location>
        <begin position="134"/>
        <end position="144"/>
    </location>
</feature>
<reference evidence="2" key="1">
    <citation type="journal article" date="2020" name="Stud. Mycol.">
        <title>101 Dothideomycetes genomes: a test case for predicting lifestyles and emergence of pathogens.</title>
        <authorList>
            <person name="Haridas S."/>
            <person name="Albert R."/>
            <person name="Binder M."/>
            <person name="Bloem J."/>
            <person name="Labutti K."/>
            <person name="Salamov A."/>
            <person name="Andreopoulos B."/>
            <person name="Baker S."/>
            <person name="Barry K."/>
            <person name="Bills G."/>
            <person name="Bluhm B."/>
            <person name="Cannon C."/>
            <person name="Castanera R."/>
            <person name="Culley D."/>
            <person name="Daum C."/>
            <person name="Ezra D."/>
            <person name="Gonzalez J."/>
            <person name="Henrissat B."/>
            <person name="Kuo A."/>
            <person name="Liang C."/>
            <person name="Lipzen A."/>
            <person name="Lutzoni F."/>
            <person name="Magnuson J."/>
            <person name="Mondo S."/>
            <person name="Nolan M."/>
            <person name="Ohm R."/>
            <person name="Pangilinan J."/>
            <person name="Park H.-J."/>
            <person name="Ramirez L."/>
            <person name="Alfaro M."/>
            <person name="Sun H."/>
            <person name="Tritt A."/>
            <person name="Yoshinaga Y."/>
            <person name="Zwiers L.-H."/>
            <person name="Turgeon B."/>
            <person name="Goodwin S."/>
            <person name="Spatafora J."/>
            <person name="Crous P."/>
            <person name="Grigoriev I."/>
        </authorList>
    </citation>
    <scope>NUCLEOTIDE SEQUENCE</scope>
    <source>
        <strain evidence="2">CBS 269.34</strain>
    </source>
</reference>
<protein>
    <submittedName>
        <fullName evidence="2">Uncharacterized protein</fullName>
    </submittedName>
</protein>
<proteinExistence type="predicted"/>
<dbReference type="AlphaFoldDB" id="A0A6A6QGF1"/>
<sequence length="271" mass="29768">MTTGLNGLCTPLSTYGHTNAQLTCVECGTFFPASPLQTRCNQCIAASQTSVNALESGASPPTPRSSSDEEPVFYWQQSANRRASDPATMHDRRSSSVRSFWSPRVGTPSDGRTVTDTGNPQRTSRSRQKRVGKAKREAESRSKQGEKLKILEDLILASEFSSRLTDTPELNSNNAQKSGLTYRKEVVLDVTIQALGSQNEKIRSSMRQATMLRDFVGKAKCRFSPESWAEAGLLEGLNDICGVYSKENDWYEPATLFVQASRAVNGLSSKL</sequence>
<evidence type="ECO:0000256" key="1">
    <source>
        <dbReference type="SAM" id="MobiDB-lite"/>
    </source>
</evidence>
<evidence type="ECO:0000313" key="3">
    <source>
        <dbReference type="Proteomes" id="UP000799750"/>
    </source>
</evidence>
<name>A0A6A6QGF1_9PEZI</name>
<feature type="region of interest" description="Disordered" evidence="1">
    <location>
        <begin position="79"/>
        <end position="144"/>
    </location>
</feature>
<feature type="compositionally biased region" description="Basic and acidic residues" evidence="1">
    <location>
        <begin position="82"/>
        <end position="94"/>
    </location>
</feature>
<dbReference type="OrthoDB" id="10403667at2759"/>